<dbReference type="AlphaFoldDB" id="A0A246ITM8"/>
<keyword evidence="3" id="KW-1185">Reference proteome</keyword>
<organism evidence="2 3">
    <name type="scientific">Roseateles aquatilis</name>
    <dbReference type="NCBI Taxonomy" id="431061"/>
    <lineage>
        <taxon>Bacteria</taxon>
        <taxon>Pseudomonadati</taxon>
        <taxon>Pseudomonadota</taxon>
        <taxon>Betaproteobacteria</taxon>
        <taxon>Burkholderiales</taxon>
        <taxon>Sphaerotilaceae</taxon>
        <taxon>Roseateles</taxon>
    </lineage>
</organism>
<dbReference type="CDD" id="cd00085">
    <property type="entry name" value="HNHc"/>
    <property type="match status" value="1"/>
</dbReference>
<dbReference type="Gene3D" id="1.10.30.50">
    <property type="match status" value="1"/>
</dbReference>
<dbReference type="RefSeq" id="WP_088388326.1">
    <property type="nucleotide sequence ID" value="NZ_NIOF01000020.1"/>
</dbReference>
<evidence type="ECO:0000313" key="3">
    <source>
        <dbReference type="Proteomes" id="UP000197468"/>
    </source>
</evidence>
<comment type="caution">
    <text evidence="2">The sequence shown here is derived from an EMBL/GenBank/DDBJ whole genome shotgun (WGS) entry which is preliminary data.</text>
</comment>
<dbReference type="SMART" id="SM00507">
    <property type="entry name" value="HNHc"/>
    <property type="match status" value="1"/>
</dbReference>
<proteinExistence type="predicted"/>
<dbReference type="Pfam" id="PF01844">
    <property type="entry name" value="HNH"/>
    <property type="match status" value="1"/>
</dbReference>
<dbReference type="InterPro" id="IPR002711">
    <property type="entry name" value="HNH"/>
</dbReference>
<dbReference type="PANTHER" id="PTHR33877">
    <property type="entry name" value="SLL1193 PROTEIN"/>
    <property type="match status" value="1"/>
</dbReference>
<dbReference type="OrthoDB" id="9802901at2"/>
<protein>
    <recommendedName>
        <fullName evidence="1">HNH nuclease domain-containing protein</fullName>
    </recommendedName>
</protein>
<feature type="domain" description="HNH nuclease" evidence="1">
    <location>
        <begin position="107"/>
        <end position="161"/>
    </location>
</feature>
<dbReference type="Proteomes" id="UP000197468">
    <property type="component" value="Unassembled WGS sequence"/>
</dbReference>
<reference evidence="2 3" key="1">
    <citation type="journal article" date="2008" name="Int. J. Syst. Evol. Microbiol.">
        <title>Description of Roseateles aquatilis sp. nov. and Roseateles terrae sp. nov., in the class Betaproteobacteria, and emended description of the genus Roseateles.</title>
        <authorList>
            <person name="Gomila M."/>
            <person name="Bowien B."/>
            <person name="Falsen E."/>
            <person name="Moore E.R."/>
            <person name="Lalucat J."/>
        </authorList>
    </citation>
    <scope>NUCLEOTIDE SEQUENCE [LARGE SCALE GENOMIC DNA]</scope>
    <source>
        <strain evidence="2 3">CCUG 48205</strain>
    </source>
</reference>
<dbReference type="EMBL" id="NIOF01000020">
    <property type="protein sequence ID" value="OWQ83588.1"/>
    <property type="molecule type" value="Genomic_DNA"/>
</dbReference>
<evidence type="ECO:0000259" key="1">
    <source>
        <dbReference type="SMART" id="SM00507"/>
    </source>
</evidence>
<dbReference type="GO" id="GO:0008270">
    <property type="term" value="F:zinc ion binding"/>
    <property type="evidence" value="ECO:0007669"/>
    <property type="project" value="InterPro"/>
</dbReference>
<name>A0A246ITM8_9BURK</name>
<dbReference type="GO" id="GO:0003676">
    <property type="term" value="F:nucleic acid binding"/>
    <property type="evidence" value="ECO:0007669"/>
    <property type="project" value="InterPro"/>
</dbReference>
<evidence type="ECO:0000313" key="2">
    <source>
        <dbReference type="EMBL" id="OWQ83588.1"/>
    </source>
</evidence>
<dbReference type="InterPro" id="IPR003615">
    <property type="entry name" value="HNH_nuc"/>
</dbReference>
<gene>
    <name evidence="2" type="ORF">CDN99_26010</name>
</gene>
<dbReference type="PANTHER" id="PTHR33877:SF2">
    <property type="entry name" value="OS07G0170200 PROTEIN"/>
    <property type="match status" value="1"/>
</dbReference>
<accession>A0A246ITM8</accession>
<dbReference type="InterPro" id="IPR052892">
    <property type="entry name" value="NA-targeting_endonuclease"/>
</dbReference>
<dbReference type="GO" id="GO:0004519">
    <property type="term" value="F:endonuclease activity"/>
    <property type="evidence" value="ECO:0007669"/>
    <property type="project" value="InterPro"/>
</dbReference>
<sequence>MNGLLQRPIIGGVFGAGRYVLATIPCVMRGLHAVRFMVIEPASGAVLSLADDKVGALDDARAAIRANTLLELQRAQLQGNDPRQVELWPGALFEERPVVDRHRPISKRRRDIYAKCGGRCHYCDTPLQLDGIWHVEHMLPRALGGGDDPANLVAACAPCNLTKSDQTAVEFIVKRRS</sequence>